<accession>A0A6J7AP93</accession>
<dbReference type="EMBL" id="CAFBMH010000204">
    <property type="protein sequence ID" value="CAB4938638.1"/>
    <property type="molecule type" value="Genomic_DNA"/>
</dbReference>
<organism evidence="3">
    <name type="scientific">freshwater metagenome</name>
    <dbReference type="NCBI Taxonomy" id="449393"/>
    <lineage>
        <taxon>unclassified sequences</taxon>
        <taxon>metagenomes</taxon>
        <taxon>ecological metagenomes</taxon>
    </lineage>
</organism>
<sequence>MGTDRPDDRVPPRDPAVPEPPAVPAFEWVFGSNTVLGGVTPGHRNVRHNGKLSHYAPWGEIGGGARWCSRAWLDRHRGRRGFLARTQSGVSLMAMHVSGAITSGTVVVVPDEQLDAAAALAARLLAPDIDAESGLWEWSTAVVREPGRSRLAVRIVPRFDDDVYHRALAVFAAELDVEWFIVFRPGHDRMSVGDHTIKPPDVCTVHTADGTIAAHIDDGLIYLEDEPVPARLVELAAKHGNGLALVGRWSPGIHVRPDSYRSLEPDEWHIDRDYARWVN</sequence>
<evidence type="ECO:0000256" key="1">
    <source>
        <dbReference type="SAM" id="MobiDB-lite"/>
    </source>
</evidence>
<evidence type="ECO:0000313" key="3">
    <source>
        <dbReference type="EMBL" id="CAB4834685.1"/>
    </source>
</evidence>
<evidence type="ECO:0000313" key="5">
    <source>
        <dbReference type="EMBL" id="CAB5027965.1"/>
    </source>
</evidence>
<name>A0A6J7AP93_9ZZZZ</name>
<proteinExistence type="predicted"/>
<dbReference type="EMBL" id="CAFABA010000101">
    <property type="protein sequence ID" value="CAB4834685.1"/>
    <property type="molecule type" value="Genomic_DNA"/>
</dbReference>
<protein>
    <submittedName>
        <fullName evidence="3">Unannotated protein</fullName>
    </submittedName>
</protein>
<gene>
    <name evidence="2" type="ORF">UFOPK2754_02586</name>
    <name evidence="3" type="ORF">UFOPK3139_02165</name>
    <name evidence="4" type="ORF">UFOPK3543_03110</name>
    <name evidence="5" type="ORF">UFOPK3967_03202</name>
</gene>
<evidence type="ECO:0000313" key="2">
    <source>
        <dbReference type="EMBL" id="CAB4763745.1"/>
    </source>
</evidence>
<feature type="region of interest" description="Disordered" evidence="1">
    <location>
        <begin position="1"/>
        <end position="20"/>
    </location>
</feature>
<feature type="compositionally biased region" description="Basic and acidic residues" evidence="1">
    <location>
        <begin position="1"/>
        <end position="12"/>
    </location>
</feature>
<dbReference type="AlphaFoldDB" id="A0A6J7AP93"/>
<reference evidence="3" key="1">
    <citation type="submission" date="2020-05" db="EMBL/GenBank/DDBJ databases">
        <authorList>
            <person name="Chiriac C."/>
            <person name="Salcher M."/>
            <person name="Ghai R."/>
            <person name="Kavagutti S V."/>
        </authorList>
    </citation>
    <scope>NUCLEOTIDE SEQUENCE</scope>
</reference>
<evidence type="ECO:0000313" key="4">
    <source>
        <dbReference type="EMBL" id="CAB4938638.1"/>
    </source>
</evidence>
<dbReference type="EMBL" id="CAFBOS010000338">
    <property type="protein sequence ID" value="CAB5027965.1"/>
    <property type="molecule type" value="Genomic_DNA"/>
</dbReference>
<dbReference type="EMBL" id="CAEZYR010000122">
    <property type="protein sequence ID" value="CAB4763745.1"/>
    <property type="molecule type" value="Genomic_DNA"/>
</dbReference>